<feature type="transmembrane region" description="Helical" evidence="12">
    <location>
        <begin position="138"/>
        <end position="158"/>
    </location>
</feature>
<dbReference type="InterPro" id="IPR019020">
    <property type="entry name" value="Cyt-c552/DMSO_Rdtase_haem-bd"/>
</dbReference>
<keyword evidence="7" id="KW-0249">Electron transport</keyword>
<keyword evidence="10 12" id="KW-0472">Membrane</keyword>
<evidence type="ECO:0000256" key="2">
    <source>
        <dbReference type="ARBA" id="ARBA00022448"/>
    </source>
</evidence>
<dbReference type="Pfam" id="PF01292">
    <property type="entry name" value="Ni_hydr_CYTB"/>
    <property type="match status" value="1"/>
</dbReference>
<sequence length="628" mass="68443">MRQRKTDYGTIILHWTFVAAFAVALVTGLRIATETPDRTWINWFDAVLPRDSVWIAHMQAAIVLVAVAIGYIVYMLRSGLGRRVQIDKVRLRGLFVCRGQARLSAVIALMYWIFFVTMAGLLVSGGALYFGFYSGYDVAMLHWVGTWVILAFVVLHVLTQFKSGGASQLLRIFRPAPLPAPPPRLDAVELLGMLAEQSARSQGPENPDAPPDASSHPLQPRAEMRRGRTAEPDPAPRPPAGPARSRNPTLQANAFVVAAAAAITGASLIVATDRLAVDSVQIRRINAADAPTLDGDTSDRAWRGVKPFSLLTGEGGNFDGKGEARIEVRAVHDGTYAYFLFTWQDSTRSLKHLPLVKEADGWHLLHSGFQLGDEHQYNEDKFSVLLTTSDVTLAGGRTFHPGPQPVAGAPATMSGRGLHYTASGYADVWQWKATSGATGWMDDAHFGPPLNPTPMQAANVVPYKGGFAADPGTANYRDNFTIEADVSGGPRRSRLIAPLRLPKVVAATTDAMGDIDLDPNHGESDGARWFMPEKDSVAYSTDVDARIPTGTVIPGVIVGGEFSGDRADVRCAARWASGLWALEVRRRLDTTSQFDVPIKTGVFMRVAAFDHSQIRHTRHVRPIRIEVE</sequence>
<evidence type="ECO:0000256" key="4">
    <source>
        <dbReference type="ARBA" id="ARBA00022617"/>
    </source>
</evidence>
<name>A0ABU8BIY7_9BRAD</name>
<keyword evidence="5 12" id="KW-0812">Transmembrane</keyword>
<keyword evidence="6" id="KW-0479">Metal-binding</keyword>
<keyword evidence="4" id="KW-0349">Heme</keyword>
<evidence type="ECO:0000313" key="14">
    <source>
        <dbReference type="EMBL" id="MEH2558498.1"/>
    </source>
</evidence>
<dbReference type="SUPFAM" id="SSF49344">
    <property type="entry name" value="CBD9-like"/>
    <property type="match status" value="1"/>
</dbReference>
<gene>
    <name evidence="14" type="ORF">V1286_006027</name>
</gene>
<feature type="domain" description="Cytochrome c-552/DMSO reductase-like haem-binding" evidence="13">
    <location>
        <begin position="299"/>
        <end position="621"/>
    </location>
</feature>
<dbReference type="Gene3D" id="1.20.950.20">
    <property type="entry name" value="Transmembrane di-heme cytochromes, Chain C"/>
    <property type="match status" value="1"/>
</dbReference>
<reference evidence="14 15" key="1">
    <citation type="submission" date="2024-02" db="EMBL/GenBank/DDBJ databases">
        <title>Adaptive strategies in a cosmopolitan and abundant soil bacterium.</title>
        <authorList>
            <person name="Carini P."/>
        </authorList>
    </citation>
    <scope>NUCLEOTIDE SEQUENCE [LARGE SCALE GENOMIC DNA]</scope>
    <source>
        <strain evidence="14 15">AZCC 1608</strain>
    </source>
</reference>
<feature type="transmembrane region" description="Helical" evidence="12">
    <location>
        <begin position="108"/>
        <end position="132"/>
    </location>
</feature>
<feature type="transmembrane region" description="Helical" evidence="12">
    <location>
        <begin position="252"/>
        <end position="271"/>
    </location>
</feature>
<proteinExistence type="predicted"/>
<evidence type="ECO:0000256" key="12">
    <source>
        <dbReference type="SAM" id="Phobius"/>
    </source>
</evidence>
<organism evidence="14 15">
    <name type="scientific">Bradyrhizobium algeriense</name>
    <dbReference type="NCBI Taxonomy" id="634784"/>
    <lineage>
        <taxon>Bacteria</taxon>
        <taxon>Pseudomonadati</taxon>
        <taxon>Pseudomonadota</taxon>
        <taxon>Alphaproteobacteria</taxon>
        <taxon>Hyphomicrobiales</taxon>
        <taxon>Nitrobacteraceae</taxon>
        <taxon>Bradyrhizobium</taxon>
    </lineage>
</organism>
<evidence type="ECO:0000256" key="11">
    <source>
        <dbReference type="SAM" id="MobiDB-lite"/>
    </source>
</evidence>
<feature type="compositionally biased region" description="Basic and acidic residues" evidence="11">
    <location>
        <begin position="222"/>
        <end position="231"/>
    </location>
</feature>
<dbReference type="InterPro" id="IPR016174">
    <property type="entry name" value="Di-haem_cyt_TM"/>
</dbReference>
<evidence type="ECO:0000256" key="1">
    <source>
        <dbReference type="ARBA" id="ARBA00004651"/>
    </source>
</evidence>
<dbReference type="SMART" id="SM00887">
    <property type="entry name" value="EB_dh"/>
    <property type="match status" value="1"/>
</dbReference>
<dbReference type="Proteomes" id="UP001364224">
    <property type="component" value="Unassembled WGS sequence"/>
</dbReference>
<feature type="region of interest" description="Disordered" evidence="11">
    <location>
        <begin position="199"/>
        <end position="247"/>
    </location>
</feature>
<dbReference type="InterPro" id="IPR011577">
    <property type="entry name" value="Cyt_b561_bac/Ni-Hgenase"/>
</dbReference>
<keyword evidence="8 12" id="KW-1133">Transmembrane helix</keyword>
<dbReference type="SUPFAM" id="SSF81342">
    <property type="entry name" value="Transmembrane di-heme cytochromes"/>
    <property type="match status" value="1"/>
</dbReference>
<keyword evidence="15" id="KW-1185">Reference proteome</keyword>
<evidence type="ECO:0000256" key="8">
    <source>
        <dbReference type="ARBA" id="ARBA00022989"/>
    </source>
</evidence>
<keyword evidence="3" id="KW-1003">Cell membrane</keyword>
<protein>
    <recommendedName>
        <fullName evidence="13">Cytochrome c-552/DMSO reductase-like haem-binding domain-containing protein</fullName>
    </recommendedName>
</protein>
<evidence type="ECO:0000256" key="10">
    <source>
        <dbReference type="ARBA" id="ARBA00023136"/>
    </source>
</evidence>
<keyword evidence="2" id="KW-0813">Transport</keyword>
<dbReference type="CDD" id="cd09625">
    <property type="entry name" value="DOMON_like_cytochrome"/>
    <property type="match status" value="1"/>
</dbReference>
<keyword evidence="9" id="KW-0408">Iron</keyword>
<comment type="caution">
    <text evidence="14">The sequence shown here is derived from an EMBL/GenBank/DDBJ whole genome shotgun (WGS) entry which is preliminary data.</text>
</comment>
<feature type="transmembrane region" description="Helical" evidence="12">
    <location>
        <begin position="12"/>
        <end position="33"/>
    </location>
</feature>
<dbReference type="Pfam" id="PF09459">
    <property type="entry name" value="EB_dh"/>
    <property type="match status" value="1"/>
</dbReference>
<dbReference type="Gene3D" id="2.60.40.1190">
    <property type="match status" value="1"/>
</dbReference>
<evidence type="ECO:0000256" key="6">
    <source>
        <dbReference type="ARBA" id="ARBA00022723"/>
    </source>
</evidence>
<comment type="subcellular location">
    <subcellularLocation>
        <location evidence="1">Cell membrane</location>
        <topology evidence="1">Multi-pass membrane protein</topology>
    </subcellularLocation>
</comment>
<feature type="transmembrane region" description="Helical" evidence="12">
    <location>
        <begin position="53"/>
        <end position="74"/>
    </location>
</feature>
<dbReference type="RefSeq" id="WP_334485592.1">
    <property type="nucleotide sequence ID" value="NZ_JAZHRV010000001.1"/>
</dbReference>
<evidence type="ECO:0000259" key="13">
    <source>
        <dbReference type="SMART" id="SM00887"/>
    </source>
</evidence>
<evidence type="ECO:0000256" key="7">
    <source>
        <dbReference type="ARBA" id="ARBA00022982"/>
    </source>
</evidence>
<evidence type="ECO:0000256" key="5">
    <source>
        <dbReference type="ARBA" id="ARBA00022692"/>
    </source>
</evidence>
<dbReference type="EMBL" id="JAZHRV010000001">
    <property type="protein sequence ID" value="MEH2558498.1"/>
    <property type="molecule type" value="Genomic_DNA"/>
</dbReference>
<evidence type="ECO:0000313" key="15">
    <source>
        <dbReference type="Proteomes" id="UP001364224"/>
    </source>
</evidence>
<evidence type="ECO:0000256" key="9">
    <source>
        <dbReference type="ARBA" id="ARBA00023004"/>
    </source>
</evidence>
<accession>A0ABU8BIY7</accession>
<evidence type="ECO:0000256" key="3">
    <source>
        <dbReference type="ARBA" id="ARBA00022475"/>
    </source>
</evidence>